<dbReference type="GO" id="GO:0005634">
    <property type="term" value="C:nucleus"/>
    <property type="evidence" value="ECO:0007669"/>
    <property type="project" value="UniProtKB-SubCell"/>
</dbReference>
<feature type="region of interest" description="Disordered" evidence="7">
    <location>
        <begin position="100"/>
        <end position="165"/>
    </location>
</feature>
<feature type="compositionally biased region" description="Basic and acidic residues" evidence="7">
    <location>
        <begin position="126"/>
        <end position="155"/>
    </location>
</feature>
<comment type="subunit">
    <text evidence="6">Heterotrimer.</text>
</comment>
<dbReference type="AlphaFoldDB" id="A0A376B5N1"/>
<keyword evidence="9" id="KW-1185">Reference proteome</keyword>
<evidence type="ECO:0000256" key="5">
    <source>
        <dbReference type="ARBA" id="ARBA00023242"/>
    </source>
</evidence>
<organism evidence="8 9">
    <name type="scientific">Saccharomycodes ludwigii</name>
    <dbReference type="NCBI Taxonomy" id="36035"/>
    <lineage>
        <taxon>Eukaryota</taxon>
        <taxon>Fungi</taxon>
        <taxon>Dikarya</taxon>
        <taxon>Ascomycota</taxon>
        <taxon>Saccharomycotina</taxon>
        <taxon>Saccharomycetes</taxon>
        <taxon>Saccharomycodales</taxon>
        <taxon>Saccharomycodaceae</taxon>
        <taxon>Saccharomycodes</taxon>
    </lineage>
</organism>
<evidence type="ECO:0000256" key="4">
    <source>
        <dbReference type="ARBA" id="ARBA00023163"/>
    </source>
</evidence>
<proteinExistence type="inferred from homology"/>
<keyword evidence="4 6" id="KW-0804">Transcription</keyword>
<dbReference type="PROSITE" id="PS51152">
    <property type="entry name" value="NFYA_HAP2_2"/>
    <property type="match status" value="1"/>
</dbReference>
<feature type="compositionally biased region" description="Polar residues" evidence="7">
    <location>
        <begin position="156"/>
        <end position="165"/>
    </location>
</feature>
<keyword evidence="5 6" id="KW-0539">Nucleus</keyword>
<evidence type="ECO:0000313" key="9">
    <source>
        <dbReference type="Proteomes" id="UP000262825"/>
    </source>
</evidence>
<dbReference type="PANTHER" id="PTHR12632">
    <property type="entry name" value="TRANSCRIPTION FACTOR NF-Y ALPHA-RELATED"/>
    <property type="match status" value="1"/>
</dbReference>
<evidence type="ECO:0000313" key="8">
    <source>
        <dbReference type="EMBL" id="SSD59995.1"/>
    </source>
</evidence>
<comment type="function">
    <text evidence="6">Component of the sequence-specific heterotrimeric transcription factor (NF-Y) which specifically recognizes a 5'-CCAAT-3' box motif found in the promoters of its target genes.</text>
</comment>
<keyword evidence="3 6" id="KW-0238">DNA-binding</keyword>
<dbReference type="GO" id="GO:0003700">
    <property type="term" value="F:DNA-binding transcription factor activity"/>
    <property type="evidence" value="ECO:0007669"/>
    <property type="project" value="UniProtKB-UniRule"/>
</dbReference>
<feature type="compositionally biased region" description="Basic residues" evidence="7">
    <location>
        <begin position="105"/>
        <end position="115"/>
    </location>
</feature>
<feature type="region of interest" description="Disordered" evidence="7">
    <location>
        <begin position="35"/>
        <end position="61"/>
    </location>
</feature>
<dbReference type="EMBL" id="UFAJ01000248">
    <property type="protein sequence ID" value="SSD59995.1"/>
    <property type="molecule type" value="Genomic_DNA"/>
</dbReference>
<comment type="subcellular location">
    <subcellularLocation>
        <location evidence="1 6">Nucleus</location>
    </subcellularLocation>
</comment>
<keyword evidence="2 6" id="KW-0805">Transcription regulation</keyword>
<evidence type="ECO:0000256" key="7">
    <source>
        <dbReference type="SAM" id="MobiDB-lite"/>
    </source>
</evidence>
<dbReference type="PRINTS" id="PR00616">
    <property type="entry name" value="CCAATSUBUNTB"/>
</dbReference>
<evidence type="ECO:0000256" key="2">
    <source>
        <dbReference type="ARBA" id="ARBA00023015"/>
    </source>
</evidence>
<evidence type="ECO:0000256" key="6">
    <source>
        <dbReference type="RuleBase" id="RU367155"/>
    </source>
</evidence>
<reference evidence="9" key="1">
    <citation type="submission" date="2018-06" db="EMBL/GenBank/DDBJ databases">
        <authorList>
            <person name="Guldener U."/>
        </authorList>
    </citation>
    <scope>NUCLEOTIDE SEQUENCE [LARGE SCALE GENOMIC DNA]</scope>
    <source>
        <strain evidence="9">UTAD17</strain>
    </source>
</reference>
<gene>
    <name evidence="8" type="ORF">SCODWIG_01756</name>
</gene>
<dbReference type="Pfam" id="PF02045">
    <property type="entry name" value="CBFB_NFYA"/>
    <property type="match status" value="1"/>
</dbReference>
<dbReference type="InterPro" id="IPR001289">
    <property type="entry name" value="NFYA"/>
</dbReference>
<dbReference type="SMART" id="SM00521">
    <property type="entry name" value="CBF"/>
    <property type="match status" value="1"/>
</dbReference>
<accession>A0A376B5N1</accession>
<dbReference type="Proteomes" id="UP000262825">
    <property type="component" value="Unassembled WGS sequence"/>
</dbReference>
<comment type="similarity">
    <text evidence="6">Belongs to the NFYA/HAP2 subunit family.</text>
</comment>
<protein>
    <recommendedName>
        <fullName evidence="6">Transcriptional activator HAP2</fullName>
    </recommendedName>
</protein>
<sequence length="188" mass="21726">MAIMSQNNTIQVTGSKLTLDSNNDQETGQTSLHAQAFNGNMGSNNTINKGEQQQAPEEKTKEQPFYVNAKQYNRIIKRRQARARLEEILQRNLLERERKPYLHESRHRHAMRRPRGQGGRFLTSAEIKEMEEKKIEDAKQSSEHKDNTSNHEVPKNENSNDVNRTITENCKTKLKKPSIIIETTTENL</sequence>
<feature type="compositionally biased region" description="Polar residues" evidence="7">
    <location>
        <begin position="35"/>
        <end position="55"/>
    </location>
</feature>
<dbReference type="GO" id="GO:0003677">
    <property type="term" value="F:DNA binding"/>
    <property type="evidence" value="ECO:0007669"/>
    <property type="project" value="UniProtKB-KW"/>
</dbReference>
<evidence type="ECO:0000256" key="1">
    <source>
        <dbReference type="ARBA" id="ARBA00004123"/>
    </source>
</evidence>
<dbReference type="Gene3D" id="6.10.250.2430">
    <property type="match status" value="1"/>
</dbReference>
<name>A0A376B5N1_9ASCO</name>
<evidence type="ECO:0000256" key="3">
    <source>
        <dbReference type="ARBA" id="ARBA00023125"/>
    </source>
</evidence>
<dbReference type="VEuPathDB" id="FungiDB:SCODWIG_01756"/>